<evidence type="ECO:0000313" key="1">
    <source>
        <dbReference type="EMBL" id="MBB4934261.1"/>
    </source>
</evidence>
<proteinExistence type="predicted"/>
<dbReference type="Proteomes" id="UP000523007">
    <property type="component" value="Unassembled WGS sequence"/>
</dbReference>
<evidence type="ECO:0008006" key="3">
    <source>
        <dbReference type="Google" id="ProtNLM"/>
    </source>
</evidence>
<dbReference type="RefSeq" id="WP_184582199.1">
    <property type="nucleotide sequence ID" value="NZ_JACHJT010000001.1"/>
</dbReference>
<gene>
    <name evidence="1" type="ORF">F4561_005081</name>
</gene>
<protein>
    <recommendedName>
        <fullName evidence="3">Regulatory protein</fullName>
    </recommendedName>
</protein>
<keyword evidence="2" id="KW-1185">Reference proteome</keyword>
<dbReference type="EMBL" id="JACHJT010000001">
    <property type="protein sequence ID" value="MBB4934261.1"/>
    <property type="molecule type" value="Genomic_DNA"/>
</dbReference>
<evidence type="ECO:0000313" key="2">
    <source>
        <dbReference type="Proteomes" id="UP000523007"/>
    </source>
</evidence>
<sequence>MEVVVRFPVDMSAVRVRVATPPGEDRNFETGEVKQRDGKPLFVLWVTLIDGAETQQVRVRVPGPVDVAPDDLVQTTNMRLLHWDMNGKSGLSFTADSLVKIKDQAGQAGGSK</sequence>
<organism evidence="1 2">
    <name type="scientific">Lipingzhangella halophila</name>
    <dbReference type="NCBI Taxonomy" id="1783352"/>
    <lineage>
        <taxon>Bacteria</taxon>
        <taxon>Bacillati</taxon>
        <taxon>Actinomycetota</taxon>
        <taxon>Actinomycetes</taxon>
        <taxon>Streptosporangiales</taxon>
        <taxon>Nocardiopsidaceae</taxon>
        <taxon>Lipingzhangella</taxon>
    </lineage>
</organism>
<comment type="caution">
    <text evidence="1">The sequence shown here is derived from an EMBL/GenBank/DDBJ whole genome shotgun (WGS) entry which is preliminary data.</text>
</comment>
<name>A0A7W7W4X3_9ACTN</name>
<reference evidence="1 2" key="1">
    <citation type="submission" date="2020-08" db="EMBL/GenBank/DDBJ databases">
        <title>Sequencing the genomes of 1000 actinobacteria strains.</title>
        <authorList>
            <person name="Klenk H.-P."/>
        </authorList>
    </citation>
    <scope>NUCLEOTIDE SEQUENCE [LARGE SCALE GENOMIC DNA]</scope>
    <source>
        <strain evidence="1 2">DSM 102030</strain>
    </source>
</reference>
<accession>A0A7W7W4X3</accession>
<dbReference type="AlphaFoldDB" id="A0A7W7W4X3"/>